<comment type="similarity">
    <text evidence="6">Belongs to the DESIGUAL family.</text>
</comment>
<evidence type="ECO:0000256" key="1">
    <source>
        <dbReference type="ARBA" id="ARBA00004127"/>
    </source>
</evidence>
<evidence type="ECO:0000256" key="5">
    <source>
        <dbReference type="ARBA" id="ARBA00023136"/>
    </source>
</evidence>
<keyword evidence="3" id="KW-0732">Signal</keyword>
<dbReference type="Pfam" id="PF06749">
    <property type="entry name" value="DUF1218"/>
    <property type="match status" value="1"/>
</dbReference>
<proteinExistence type="inferred from homology"/>
<keyword evidence="5 7" id="KW-0472">Membrane</keyword>
<comment type="subcellular location">
    <subcellularLocation>
        <location evidence="1">Endomembrane system</location>
        <topology evidence="1">Multi-pass membrane protein</topology>
    </subcellularLocation>
</comment>
<keyword evidence="4 7" id="KW-1133">Transmembrane helix</keyword>
<feature type="transmembrane region" description="Helical" evidence="7">
    <location>
        <begin position="79"/>
        <end position="101"/>
    </location>
</feature>
<organism evidence="8 9">
    <name type="scientific">Cuscuta campestris</name>
    <dbReference type="NCBI Taxonomy" id="132261"/>
    <lineage>
        <taxon>Eukaryota</taxon>
        <taxon>Viridiplantae</taxon>
        <taxon>Streptophyta</taxon>
        <taxon>Embryophyta</taxon>
        <taxon>Tracheophyta</taxon>
        <taxon>Spermatophyta</taxon>
        <taxon>Magnoliopsida</taxon>
        <taxon>eudicotyledons</taxon>
        <taxon>Gunneridae</taxon>
        <taxon>Pentapetalae</taxon>
        <taxon>asterids</taxon>
        <taxon>lamiids</taxon>
        <taxon>Solanales</taxon>
        <taxon>Convolvulaceae</taxon>
        <taxon>Cuscuteae</taxon>
        <taxon>Cuscuta</taxon>
        <taxon>Cuscuta subgen. Grammica</taxon>
        <taxon>Cuscuta sect. Cleistogrammica</taxon>
    </lineage>
</organism>
<dbReference type="GO" id="GO:0012505">
    <property type="term" value="C:endomembrane system"/>
    <property type="evidence" value="ECO:0007669"/>
    <property type="project" value="UniProtKB-SubCell"/>
</dbReference>
<evidence type="ECO:0000313" key="8">
    <source>
        <dbReference type="EMBL" id="VFQ89564.1"/>
    </source>
</evidence>
<evidence type="ECO:0000256" key="4">
    <source>
        <dbReference type="ARBA" id="ARBA00022989"/>
    </source>
</evidence>
<evidence type="ECO:0000256" key="7">
    <source>
        <dbReference type="SAM" id="Phobius"/>
    </source>
</evidence>
<dbReference type="Proteomes" id="UP000595140">
    <property type="component" value="Unassembled WGS sequence"/>
</dbReference>
<keyword evidence="2 7" id="KW-0812">Transmembrane</keyword>
<evidence type="ECO:0000256" key="6">
    <source>
        <dbReference type="ARBA" id="ARBA00029467"/>
    </source>
</evidence>
<sequence>MLLSLAHSLSNSLPGCVRSKEEEGEAERRLHKSSSCNTQLMVLSLVAEWILVALALLSLIMGVWGDWGSRKICGIPRQHYLTTGGIMCFAHALFSLSYYYMTANSRTATPKEAEKNNNNKAPRQVISIV</sequence>
<dbReference type="OrthoDB" id="1667348at2759"/>
<feature type="transmembrane region" description="Helical" evidence="7">
    <location>
        <begin position="43"/>
        <end position="67"/>
    </location>
</feature>
<gene>
    <name evidence="8" type="ORF">CCAM_LOCUS31340</name>
</gene>
<dbReference type="AlphaFoldDB" id="A0A484MNR3"/>
<reference evidence="8 9" key="1">
    <citation type="submission" date="2018-04" db="EMBL/GenBank/DDBJ databases">
        <authorList>
            <person name="Vogel A."/>
        </authorList>
    </citation>
    <scope>NUCLEOTIDE SEQUENCE [LARGE SCALE GENOMIC DNA]</scope>
</reference>
<dbReference type="EMBL" id="OOIL02003813">
    <property type="protein sequence ID" value="VFQ89564.1"/>
    <property type="molecule type" value="Genomic_DNA"/>
</dbReference>
<evidence type="ECO:0000256" key="3">
    <source>
        <dbReference type="ARBA" id="ARBA00022729"/>
    </source>
</evidence>
<dbReference type="PANTHER" id="PTHR31769">
    <property type="entry name" value="OS07G0462200 PROTEIN-RELATED"/>
    <property type="match status" value="1"/>
</dbReference>
<dbReference type="InterPro" id="IPR052222">
    <property type="entry name" value="DESIGUAL"/>
</dbReference>
<protein>
    <submittedName>
        <fullName evidence="8">Uncharacterized protein</fullName>
    </submittedName>
</protein>
<evidence type="ECO:0000256" key="2">
    <source>
        <dbReference type="ARBA" id="ARBA00022692"/>
    </source>
</evidence>
<name>A0A484MNR3_9ASTE</name>
<evidence type="ECO:0000313" key="9">
    <source>
        <dbReference type="Proteomes" id="UP000595140"/>
    </source>
</evidence>
<accession>A0A484MNR3</accession>
<keyword evidence="9" id="KW-1185">Reference proteome</keyword>
<dbReference type="InterPro" id="IPR009606">
    <property type="entry name" value="DEAL/Modifying_wall_lignin1/2"/>
</dbReference>